<dbReference type="GO" id="GO:0051087">
    <property type="term" value="F:protein-folding chaperone binding"/>
    <property type="evidence" value="ECO:0007669"/>
    <property type="project" value="InterPro"/>
</dbReference>
<accession>A0A974XFF6</accession>
<keyword evidence="14" id="KW-1185">Reference proteome</keyword>
<proteinExistence type="inferred from homology"/>
<evidence type="ECO:0000256" key="2">
    <source>
        <dbReference type="ARBA" id="ARBA00009054"/>
    </source>
</evidence>
<evidence type="ECO:0000313" key="13">
    <source>
        <dbReference type="EMBL" id="QSX08867.1"/>
    </source>
</evidence>
<evidence type="ECO:0000256" key="11">
    <source>
        <dbReference type="RuleBase" id="RU004478"/>
    </source>
</evidence>
<evidence type="ECO:0000256" key="5">
    <source>
        <dbReference type="ARBA" id="ARBA00023016"/>
    </source>
</evidence>
<evidence type="ECO:0000256" key="8">
    <source>
        <dbReference type="ARBA" id="ARBA00072274"/>
    </source>
</evidence>
<gene>
    <name evidence="10 13" type="primary">grpE</name>
    <name evidence="13" type="ORF">J0B03_01920</name>
</gene>
<evidence type="ECO:0000256" key="3">
    <source>
        <dbReference type="ARBA" id="ARBA00011738"/>
    </source>
</evidence>
<evidence type="ECO:0000313" key="14">
    <source>
        <dbReference type="Proteomes" id="UP000663499"/>
    </source>
</evidence>
<dbReference type="Pfam" id="PF01025">
    <property type="entry name" value="GrpE"/>
    <property type="match status" value="1"/>
</dbReference>
<evidence type="ECO:0000256" key="6">
    <source>
        <dbReference type="ARBA" id="ARBA00023186"/>
    </source>
</evidence>
<comment type="similarity">
    <text evidence="2 10 11">Belongs to the GrpE family.</text>
</comment>
<dbReference type="RefSeq" id="WP_207300208.1">
    <property type="nucleotide sequence ID" value="NZ_CP071444.1"/>
</dbReference>
<comment type="subcellular location">
    <subcellularLocation>
        <location evidence="1 10">Cytoplasm</location>
    </subcellularLocation>
</comment>
<dbReference type="SUPFAM" id="SSF51064">
    <property type="entry name" value="Head domain of nucleotide exchange factor GrpE"/>
    <property type="match status" value="1"/>
</dbReference>
<dbReference type="GO" id="GO:0000774">
    <property type="term" value="F:adenyl-nucleotide exchange factor activity"/>
    <property type="evidence" value="ECO:0007669"/>
    <property type="project" value="InterPro"/>
</dbReference>
<feature type="compositionally biased region" description="Basic and acidic residues" evidence="12">
    <location>
        <begin position="7"/>
        <end position="18"/>
    </location>
</feature>
<dbReference type="PANTHER" id="PTHR21237:SF23">
    <property type="entry name" value="GRPE PROTEIN HOMOLOG, MITOCHONDRIAL"/>
    <property type="match status" value="1"/>
</dbReference>
<evidence type="ECO:0000256" key="9">
    <source>
        <dbReference type="ARBA" id="ARBA00076414"/>
    </source>
</evidence>
<protein>
    <recommendedName>
        <fullName evidence="8 10">Protein GrpE</fullName>
    </recommendedName>
    <alternativeName>
        <fullName evidence="9 10">HSP-70 cofactor</fullName>
    </alternativeName>
</protein>
<dbReference type="FunFam" id="2.30.22.10:FF:000001">
    <property type="entry name" value="Protein GrpE"/>
    <property type="match status" value="1"/>
</dbReference>
<comment type="function">
    <text evidence="7 10">Participates actively in the response to hyperosmotic and heat shock by preventing the aggregation of stress-denatured proteins, in association with DnaK and GrpE. It is the nucleotide exchange factor for DnaK and may function as a thermosensor. Unfolded proteins bind initially to DnaJ; upon interaction with the DnaJ-bound protein, DnaK hydrolyzes its bound ATP, resulting in the formation of a stable complex. GrpE releases ADP from DnaK; ATP binding to DnaK triggers the release of the substrate protein, thus completing the reaction cycle. Several rounds of ATP-dependent interactions between DnaJ, DnaK and GrpE are required for fully efficient folding.</text>
</comment>
<dbReference type="Gene3D" id="2.30.22.10">
    <property type="entry name" value="Head domain of nucleotide exchange factor GrpE"/>
    <property type="match status" value="1"/>
</dbReference>
<dbReference type="Gene3D" id="3.90.20.20">
    <property type="match status" value="1"/>
</dbReference>
<comment type="subunit">
    <text evidence="3 10">Homodimer.</text>
</comment>
<dbReference type="AlphaFoldDB" id="A0A974XFF6"/>
<name>A0A974XFF6_9FIRM</name>
<keyword evidence="4 10" id="KW-0963">Cytoplasm</keyword>
<dbReference type="EMBL" id="CP071444">
    <property type="protein sequence ID" value="QSX08867.1"/>
    <property type="molecule type" value="Genomic_DNA"/>
</dbReference>
<dbReference type="GO" id="GO:0006457">
    <property type="term" value="P:protein folding"/>
    <property type="evidence" value="ECO:0007669"/>
    <property type="project" value="InterPro"/>
</dbReference>
<evidence type="ECO:0000256" key="4">
    <source>
        <dbReference type="ARBA" id="ARBA00022490"/>
    </source>
</evidence>
<reference evidence="13" key="1">
    <citation type="submission" date="2021-03" db="EMBL/GenBank/DDBJ databases">
        <title>Alkalibacter marinus sp. nov., isolated from tidal flat sediment.</title>
        <authorList>
            <person name="Namirimu T."/>
            <person name="Yang J.-A."/>
            <person name="Yang S.-H."/>
            <person name="Kim Y.-J."/>
            <person name="Kwon K.K."/>
        </authorList>
    </citation>
    <scope>NUCLEOTIDE SEQUENCE</scope>
    <source>
        <strain evidence="13">ES005</strain>
    </source>
</reference>
<dbReference type="GO" id="GO:0042803">
    <property type="term" value="F:protein homodimerization activity"/>
    <property type="evidence" value="ECO:0007669"/>
    <property type="project" value="InterPro"/>
</dbReference>
<evidence type="ECO:0000256" key="12">
    <source>
        <dbReference type="SAM" id="MobiDB-lite"/>
    </source>
</evidence>
<dbReference type="GO" id="GO:0051082">
    <property type="term" value="F:unfolded protein binding"/>
    <property type="evidence" value="ECO:0007669"/>
    <property type="project" value="TreeGrafter"/>
</dbReference>
<dbReference type="HAMAP" id="MF_01151">
    <property type="entry name" value="GrpE"/>
    <property type="match status" value="1"/>
</dbReference>
<organism evidence="13 14">
    <name type="scientific">Alkalibacter rhizosphaerae</name>
    <dbReference type="NCBI Taxonomy" id="2815577"/>
    <lineage>
        <taxon>Bacteria</taxon>
        <taxon>Bacillati</taxon>
        <taxon>Bacillota</taxon>
        <taxon>Clostridia</taxon>
        <taxon>Eubacteriales</taxon>
        <taxon>Eubacteriaceae</taxon>
        <taxon>Alkalibacter</taxon>
    </lineage>
</organism>
<dbReference type="SUPFAM" id="SSF58014">
    <property type="entry name" value="Coiled-coil domain of nucleotide exchange factor GrpE"/>
    <property type="match status" value="1"/>
</dbReference>
<dbReference type="InterPro" id="IPR009012">
    <property type="entry name" value="GrpE_head"/>
</dbReference>
<keyword evidence="5 10" id="KW-0346">Stress response</keyword>
<dbReference type="PANTHER" id="PTHR21237">
    <property type="entry name" value="GRPE PROTEIN"/>
    <property type="match status" value="1"/>
</dbReference>
<feature type="compositionally biased region" description="Basic and acidic residues" evidence="12">
    <location>
        <begin position="29"/>
        <end position="41"/>
    </location>
</feature>
<dbReference type="Proteomes" id="UP000663499">
    <property type="component" value="Chromosome"/>
</dbReference>
<keyword evidence="6 10" id="KW-0143">Chaperone</keyword>
<evidence type="ECO:0000256" key="1">
    <source>
        <dbReference type="ARBA" id="ARBA00004496"/>
    </source>
</evidence>
<dbReference type="NCBIfam" id="NF010738">
    <property type="entry name" value="PRK14140.1"/>
    <property type="match status" value="1"/>
</dbReference>
<evidence type="ECO:0000256" key="7">
    <source>
        <dbReference type="ARBA" id="ARBA00053401"/>
    </source>
</evidence>
<sequence>MRLSKKKKDENMETKENLTEEPIQENTPSEEKMPEEESSKEYQELMNRLIRMQADFDNYKKRTTKEKEDIFKYALEDFSLKMLPVLDNLERAIQALDDSHVKDEYANGVRMVLKQLLDVLEKEGLTEILCNGESFDPNLHHGVTVEDSDDHEDDEIIDVFQKGYKFKEKVIRPAMVKICKKINKD</sequence>
<dbReference type="CDD" id="cd00446">
    <property type="entry name" value="GrpE"/>
    <property type="match status" value="1"/>
</dbReference>
<feature type="region of interest" description="Disordered" evidence="12">
    <location>
        <begin position="1"/>
        <end position="41"/>
    </location>
</feature>
<dbReference type="PRINTS" id="PR00773">
    <property type="entry name" value="GRPEPROTEIN"/>
</dbReference>
<dbReference type="InterPro" id="IPR013805">
    <property type="entry name" value="GrpE_CC"/>
</dbReference>
<dbReference type="InterPro" id="IPR000740">
    <property type="entry name" value="GrpE"/>
</dbReference>
<dbReference type="KEGG" id="alka:J0B03_01920"/>
<evidence type="ECO:0000256" key="10">
    <source>
        <dbReference type="HAMAP-Rule" id="MF_01151"/>
    </source>
</evidence>
<dbReference type="GO" id="GO:0005737">
    <property type="term" value="C:cytoplasm"/>
    <property type="evidence" value="ECO:0007669"/>
    <property type="project" value="UniProtKB-SubCell"/>
</dbReference>